<dbReference type="PRINTS" id="PR00463">
    <property type="entry name" value="EP450I"/>
</dbReference>
<dbReference type="SUPFAM" id="SSF48264">
    <property type="entry name" value="Cytochrome P450"/>
    <property type="match status" value="1"/>
</dbReference>
<keyword evidence="2 4" id="KW-0479">Metal-binding</keyword>
<dbReference type="PANTHER" id="PTHR24305">
    <property type="entry name" value="CYTOCHROME P450"/>
    <property type="match status" value="1"/>
</dbReference>
<keyword evidence="4 5" id="KW-0349">Heme</keyword>
<dbReference type="InParanoid" id="A0A5J5EKQ0"/>
<keyword evidence="5" id="KW-0503">Monooxygenase</keyword>
<organism evidence="6 7">
    <name type="scientific">Sphaerosporella brunnea</name>
    <dbReference type="NCBI Taxonomy" id="1250544"/>
    <lineage>
        <taxon>Eukaryota</taxon>
        <taxon>Fungi</taxon>
        <taxon>Dikarya</taxon>
        <taxon>Ascomycota</taxon>
        <taxon>Pezizomycotina</taxon>
        <taxon>Pezizomycetes</taxon>
        <taxon>Pezizales</taxon>
        <taxon>Pyronemataceae</taxon>
        <taxon>Sphaerosporella</taxon>
    </lineage>
</organism>
<evidence type="ECO:0000256" key="4">
    <source>
        <dbReference type="PIRSR" id="PIRSR602401-1"/>
    </source>
</evidence>
<dbReference type="GO" id="GO:0020037">
    <property type="term" value="F:heme binding"/>
    <property type="evidence" value="ECO:0007669"/>
    <property type="project" value="InterPro"/>
</dbReference>
<dbReference type="OrthoDB" id="3934656at2759"/>
<keyword evidence="7" id="KW-1185">Reference proteome</keyword>
<evidence type="ECO:0000256" key="3">
    <source>
        <dbReference type="ARBA" id="ARBA00023004"/>
    </source>
</evidence>
<dbReference type="GO" id="GO:0005506">
    <property type="term" value="F:iron ion binding"/>
    <property type="evidence" value="ECO:0007669"/>
    <property type="project" value="InterPro"/>
</dbReference>
<evidence type="ECO:0000256" key="5">
    <source>
        <dbReference type="RuleBase" id="RU000461"/>
    </source>
</evidence>
<dbReference type="PANTHER" id="PTHR24305:SF229">
    <property type="entry name" value="P450, PUTATIVE (EUROFUNG)-RELATED"/>
    <property type="match status" value="1"/>
</dbReference>
<protein>
    <submittedName>
        <fullName evidence="6">Cytochrome P450</fullName>
    </submittedName>
</protein>
<dbReference type="PRINTS" id="PR00385">
    <property type="entry name" value="P450"/>
</dbReference>
<evidence type="ECO:0000313" key="7">
    <source>
        <dbReference type="Proteomes" id="UP000326924"/>
    </source>
</evidence>
<dbReference type="AlphaFoldDB" id="A0A5J5EKQ0"/>
<feature type="binding site" description="axial binding residue" evidence="4">
    <location>
        <position position="445"/>
    </location>
    <ligand>
        <name>heme</name>
        <dbReference type="ChEBI" id="CHEBI:30413"/>
    </ligand>
    <ligandPart>
        <name>Fe</name>
        <dbReference type="ChEBI" id="CHEBI:18248"/>
    </ligandPart>
</feature>
<dbReference type="GO" id="GO:0004497">
    <property type="term" value="F:monooxygenase activity"/>
    <property type="evidence" value="ECO:0007669"/>
    <property type="project" value="UniProtKB-KW"/>
</dbReference>
<sequence>MLLAAALANPLFYPAALVVAAAGWVVYQRVFSPYAGIPGPFWASVTRFWYLRRVIAEDIHRCTKSLHQRYGPIVRIAPDEVSISDPAAMKQIYAVTGGFTKTDFYTAQTRISVSPRNDLVTERDEAVHAVRRRLVNRMFTMSSIMESEAHINRVTEAFFQALSEHATNSKTLDMAQWLRMYTMDIIGELFFGRMFGFIQERKDIGGYMAAIDAVAPHGMRVGVMSSWMRPFQMLLIPFSSQFLPGIRGFKALAAESKRYVEERVGMKTERRDMLGALLQIAEEHNPEFDLRDVHMEAYVAIFAGAETTATALRSTVYHLSRTPHARAKLQAEIDSAHRRGKLSPMITYGEAVELPYLDAVLKEAMRVQPPIAFTLPRHVPAGGRTICGRFSPAGSRVGISPYVLHYQKSVFGEDAEDFSPERWLGPDAARMDRYMFQFGYGSRSCLGKNLALAELYKLVPQIYRAFDVRLVDPTKEWKEQGSFFWKHSEIEVLLVKREVQ</sequence>
<dbReference type="InterPro" id="IPR036396">
    <property type="entry name" value="Cyt_P450_sf"/>
</dbReference>
<dbReference type="Proteomes" id="UP000326924">
    <property type="component" value="Unassembled WGS sequence"/>
</dbReference>
<keyword evidence="3 4" id="KW-0408">Iron</keyword>
<keyword evidence="5" id="KW-0560">Oxidoreductase</keyword>
<dbReference type="Pfam" id="PF00067">
    <property type="entry name" value="p450"/>
    <property type="match status" value="1"/>
</dbReference>
<dbReference type="InterPro" id="IPR050121">
    <property type="entry name" value="Cytochrome_P450_monoxygenase"/>
</dbReference>
<evidence type="ECO:0000313" key="6">
    <source>
        <dbReference type="EMBL" id="KAA8895566.1"/>
    </source>
</evidence>
<comment type="similarity">
    <text evidence="5">Belongs to the cytochrome P450 family.</text>
</comment>
<evidence type="ECO:0000256" key="2">
    <source>
        <dbReference type="ARBA" id="ARBA00022723"/>
    </source>
</evidence>
<dbReference type="FunCoup" id="A0A5J5EKQ0">
    <property type="interactions" value="1532"/>
</dbReference>
<proteinExistence type="inferred from homology"/>
<dbReference type="Gene3D" id="1.10.630.10">
    <property type="entry name" value="Cytochrome P450"/>
    <property type="match status" value="1"/>
</dbReference>
<dbReference type="PROSITE" id="PS00086">
    <property type="entry name" value="CYTOCHROME_P450"/>
    <property type="match status" value="1"/>
</dbReference>
<comment type="cofactor">
    <cofactor evidence="1 4">
        <name>heme</name>
        <dbReference type="ChEBI" id="CHEBI:30413"/>
    </cofactor>
</comment>
<dbReference type="InterPro" id="IPR002401">
    <property type="entry name" value="Cyt_P450_E_grp-I"/>
</dbReference>
<dbReference type="InterPro" id="IPR017972">
    <property type="entry name" value="Cyt_P450_CS"/>
</dbReference>
<accession>A0A5J5EKQ0</accession>
<dbReference type="GO" id="GO:0016705">
    <property type="term" value="F:oxidoreductase activity, acting on paired donors, with incorporation or reduction of molecular oxygen"/>
    <property type="evidence" value="ECO:0007669"/>
    <property type="project" value="InterPro"/>
</dbReference>
<dbReference type="EMBL" id="VXIS01000257">
    <property type="protein sequence ID" value="KAA8895566.1"/>
    <property type="molecule type" value="Genomic_DNA"/>
</dbReference>
<name>A0A5J5EKQ0_9PEZI</name>
<comment type="caution">
    <text evidence="6">The sequence shown here is derived from an EMBL/GenBank/DDBJ whole genome shotgun (WGS) entry which is preliminary data.</text>
</comment>
<dbReference type="CDD" id="cd11060">
    <property type="entry name" value="CYP57A1-like"/>
    <property type="match status" value="1"/>
</dbReference>
<evidence type="ECO:0000256" key="1">
    <source>
        <dbReference type="ARBA" id="ARBA00001971"/>
    </source>
</evidence>
<gene>
    <name evidence="6" type="ORF">FN846DRAFT_996403</name>
</gene>
<reference evidence="6 7" key="1">
    <citation type="submission" date="2019-09" db="EMBL/GenBank/DDBJ databases">
        <title>Draft genome of the ectomycorrhizal ascomycete Sphaerosporella brunnea.</title>
        <authorList>
            <consortium name="DOE Joint Genome Institute"/>
            <person name="Benucci G.M."/>
            <person name="Marozzi G."/>
            <person name="Antonielli L."/>
            <person name="Sanchez S."/>
            <person name="Marco P."/>
            <person name="Wang X."/>
            <person name="Falini L.B."/>
            <person name="Barry K."/>
            <person name="Haridas S."/>
            <person name="Lipzen A."/>
            <person name="Labutti K."/>
            <person name="Grigoriev I.V."/>
            <person name="Murat C."/>
            <person name="Martin F."/>
            <person name="Albertini E."/>
            <person name="Donnini D."/>
            <person name="Bonito G."/>
        </authorList>
    </citation>
    <scope>NUCLEOTIDE SEQUENCE [LARGE SCALE GENOMIC DNA]</scope>
    <source>
        <strain evidence="6 7">Sb_GMNB300</strain>
    </source>
</reference>
<dbReference type="InterPro" id="IPR001128">
    <property type="entry name" value="Cyt_P450"/>
</dbReference>